<dbReference type="Proteomes" id="UP001154282">
    <property type="component" value="Unassembled WGS sequence"/>
</dbReference>
<organism evidence="2 3">
    <name type="scientific">Linum tenue</name>
    <dbReference type="NCBI Taxonomy" id="586396"/>
    <lineage>
        <taxon>Eukaryota</taxon>
        <taxon>Viridiplantae</taxon>
        <taxon>Streptophyta</taxon>
        <taxon>Embryophyta</taxon>
        <taxon>Tracheophyta</taxon>
        <taxon>Spermatophyta</taxon>
        <taxon>Magnoliopsida</taxon>
        <taxon>eudicotyledons</taxon>
        <taxon>Gunneridae</taxon>
        <taxon>Pentapetalae</taxon>
        <taxon>rosids</taxon>
        <taxon>fabids</taxon>
        <taxon>Malpighiales</taxon>
        <taxon>Linaceae</taxon>
        <taxon>Linum</taxon>
    </lineage>
</organism>
<accession>A0AAV0MRD0</accession>
<dbReference type="InterPro" id="IPR021099">
    <property type="entry name" value="PORR_domain"/>
</dbReference>
<reference evidence="2" key="1">
    <citation type="submission" date="2022-08" db="EMBL/GenBank/DDBJ databases">
        <authorList>
            <person name="Gutierrez-Valencia J."/>
        </authorList>
    </citation>
    <scope>NUCLEOTIDE SEQUENCE</scope>
</reference>
<keyword evidence="3" id="KW-1185">Reference proteome</keyword>
<protein>
    <recommendedName>
        <fullName evidence="1">PORR domain-containing protein</fullName>
    </recommendedName>
</protein>
<dbReference type="InterPro" id="IPR045040">
    <property type="entry name" value="PORR_fam"/>
</dbReference>
<gene>
    <name evidence="2" type="ORF">LITE_LOCUS29735</name>
</gene>
<sequence>MAAWHVRTAVQMGKISEVQVFVYLPQRTRCPESSWTAWLQSRYMTSSKRVQDRSRMKRVHDLEIVTEKWKIASKVMAVMELLKQEPEMIIPVRNLEQHRQRLNLPKPNRISDFLRKSPKLFELYKDQRGLTWCGMTKQAEDLVAEHDKLIEEHSVKAAEYVTRCLMMSGDKRLPLDKIATFRRDFGLQIDFRADWVHRFPDLFRVKKSADGVDYLELVSWNPAWAVTELEKKVLGLTEANDHKPGVLSLAFPLKFPTGFKKVYRIGGKLEHFQKMPYLSPYADAKELTAGSREFDKRAVAIMHELLSFTVEKRLVTDYLTHFRREFVMPQKLMRLLLKHFGIFYVSERGKRFSVFLTEAYDGQELIEKCPLVLWKEKLLSIVGYRGKKRKVRTFSDSSDMETADTKEIDSENENKDIQFDEEEVLDGPEHTLLAQDQVMEVGEVVSAYMDSDAS</sequence>
<name>A0AAV0MRD0_9ROSI</name>
<evidence type="ECO:0000313" key="2">
    <source>
        <dbReference type="EMBL" id="CAI0448275.1"/>
    </source>
</evidence>
<comment type="caution">
    <text evidence="2">The sequence shown here is derived from an EMBL/GenBank/DDBJ whole genome shotgun (WGS) entry which is preliminary data.</text>
</comment>
<dbReference type="EMBL" id="CAMGYJ010000007">
    <property type="protein sequence ID" value="CAI0448275.1"/>
    <property type="molecule type" value="Genomic_DNA"/>
</dbReference>
<feature type="domain" description="PORR" evidence="1">
    <location>
        <begin position="57"/>
        <end position="384"/>
    </location>
</feature>
<dbReference type="Pfam" id="PF11955">
    <property type="entry name" value="PORR"/>
    <property type="match status" value="1"/>
</dbReference>
<evidence type="ECO:0000313" key="3">
    <source>
        <dbReference type="Proteomes" id="UP001154282"/>
    </source>
</evidence>
<dbReference type="GO" id="GO:0003723">
    <property type="term" value="F:RNA binding"/>
    <property type="evidence" value="ECO:0007669"/>
    <property type="project" value="InterPro"/>
</dbReference>
<dbReference type="PANTHER" id="PTHR31476">
    <property type="entry name" value="PROTEIN WHAT'S THIS FACTOR 1 HOMOLOG, CHLOROPLASTIC"/>
    <property type="match status" value="1"/>
</dbReference>
<dbReference type="PANTHER" id="PTHR31476:SF8">
    <property type="entry name" value="EXPRESSED PROTEIN"/>
    <property type="match status" value="1"/>
</dbReference>
<dbReference type="AlphaFoldDB" id="A0AAV0MRD0"/>
<proteinExistence type="predicted"/>
<evidence type="ECO:0000259" key="1">
    <source>
        <dbReference type="Pfam" id="PF11955"/>
    </source>
</evidence>